<dbReference type="OrthoDB" id="4062651at2759"/>
<organism evidence="2 3">
    <name type="scientific">Botryobasidium botryosum (strain FD-172 SS1)</name>
    <dbReference type="NCBI Taxonomy" id="930990"/>
    <lineage>
        <taxon>Eukaryota</taxon>
        <taxon>Fungi</taxon>
        <taxon>Dikarya</taxon>
        <taxon>Basidiomycota</taxon>
        <taxon>Agaricomycotina</taxon>
        <taxon>Agaricomycetes</taxon>
        <taxon>Cantharellales</taxon>
        <taxon>Botryobasidiaceae</taxon>
        <taxon>Botryobasidium</taxon>
    </lineage>
</organism>
<evidence type="ECO:0000313" key="3">
    <source>
        <dbReference type="Proteomes" id="UP000027195"/>
    </source>
</evidence>
<dbReference type="HOGENOM" id="CLU_087386_0_0_1"/>
<dbReference type="InParanoid" id="A0A067N2W1"/>
<dbReference type="EMBL" id="KL198022">
    <property type="protein sequence ID" value="KDQ18121.1"/>
    <property type="molecule type" value="Genomic_DNA"/>
</dbReference>
<dbReference type="Proteomes" id="UP000027195">
    <property type="component" value="Unassembled WGS sequence"/>
</dbReference>
<reference evidence="3" key="1">
    <citation type="journal article" date="2014" name="Proc. Natl. Acad. Sci. U.S.A.">
        <title>Extensive sampling of basidiomycete genomes demonstrates inadequacy of the white-rot/brown-rot paradigm for wood decay fungi.</title>
        <authorList>
            <person name="Riley R."/>
            <person name="Salamov A.A."/>
            <person name="Brown D.W."/>
            <person name="Nagy L.G."/>
            <person name="Floudas D."/>
            <person name="Held B.W."/>
            <person name="Levasseur A."/>
            <person name="Lombard V."/>
            <person name="Morin E."/>
            <person name="Otillar R."/>
            <person name="Lindquist E.A."/>
            <person name="Sun H."/>
            <person name="LaButti K.M."/>
            <person name="Schmutz J."/>
            <person name="Jabbour D."/>
            <person name="Luo H."/>
            <person name="Baker S.E."/>
            <person name="Pisabarro A.G."/>
            <person name="Walton J.D."/>
            <person name="Blanchette R.A."/>
            <person name="Henrissat B."/>
            <person name="Martin F."/>
            <person name="Cullen D."/>
            <person name="Hibbett D.S."/>
            <person name="Grigoriev I.V."/>
        </authorList>
    </citation>
    <scope>NUCLEOTIDE SEQUENCE [LARGE SCALE GENOMIC DNA]</scope>
    <source>
        <strain evidence="3">FD-172 SS1</strain>
    </source>
</reference>
<feature type="compositionally biased region" description="Acidic residues" evidence="1">
    <location>
        <begin position="73"/>
        <end position="83"/>
    </location>
</feature>
<evidence type="ECO:0000313" key="2">
    <source>
        <dbReference type="EMBL" id="KDQ18121.1"/>
    </source>
</evidence>
<dbReference type="AlphaFoldDB" id="A0A067N2W1"/>
<name>A0A067N2W1_BOTB1</name>
<keyword evidence="3" id="KW-1185">Reference proteome</keyword>
<gene>
    <name evidence="2" type="ORF">BOTBODRAFT_29447</name>
</gene>
<feature type="compositionally biased region" description="Basic and acidic residues" evidence="1">
    <location>
        <begin position="201"/>
        <end position="212"/>
    </location>
</feature>
<evidence type="ECO:0000256" key="1">
    <source>
        <dbReference type="SAM" id="MobiDB-lite"/>
    </source>
</evidence>
<protein>
    <submittedName>
        <fullName evidence="2">Uncharacterized protein</fullName>
    </submittedName>
</protein>
<feature type="region of interest" description="Disordered" evidence="1">
    <location>
        <begin position="70"/>
        <end position="212"/>
    </location>
</feature>
<accession>A0A067N2W1</accession>
<proteinExistence type="predicted"/>
<sequence length="212" mass="23104">MPSFNPSKEFSDPAEERDWPMKLSMLDWDDTKIVFTKRQLVDFLKYTGVTIDPNYKTISKLPRYAEFGTMSTEEADADTEEELASPTSTAGVGAASDPAFRPTRKVRTAPGGASSVQSILAETEAPDDVYSTAPAMHSPEASPSKMAASTQQSPEGKAPFRPSRRVRHAPGGPSSLGPNMFSGEDEAPQEFKPTRKVRSRPGGDDHINDFFS</sequence>